<dbReference type="PANTHER" id="PTHR33734">
    <property type="entry name" value="LYSM DOMAIN-CONTAINING GPI-ANCHORED PROTEIN 2"/>
    <property type="match status" value="1"/>
</dbReference>
<dbReference type="CDD" id="cd00118">
    <property type="entry name" value="LysM"/>
    <property type="match status" value="1"/>
</dbReference>
<accession>A0A6J6JM16</accession>
<sequence>MVTSTDPSPRAYDFALGMDCPDSPSGCSAASAGFFWQLYKGVGQLNWYSNPAGSFTWLRPGTVISRPYYPNRPSCGSQSFTLQNKATAALYYYTPYVPNQAALDNLYSTGDSCSSYGNRNFWRFFSDWFGSPIGGGFLLKAAKGDTFFIVDEVKYRVPDAVLLSSMAPLGPIGEISKDYLDSFVTMGDMTPLIRNAATDRYWFVDNGKRVRFATCEQVASFGLNCGSAVTVTSTQFTALASAGEVTNVVTGASNDRYLVEAGSLREILNDASAAEASLPLTASSPIRREALNYLPVGVPIASNGSLVGNRETGALGVVADGSFFAIDPATAADVNFGTWFKGAGSTLSSQSIQALSAGPVIQSIVANAAGQQFLLTPTGKRLIKDSENWIEKPTVLPPSVLDLIPTVAEELVTPAVVRSTSNATLFLVNDGELRPIQTSDRKAVRASLDENVVHRISPSALSQMRKGSQVIPPGALVRVGSSSFLVDGLSRLYKIPSTEQARALGLGSARTVKKSAVSSYERAGSLSGIKVTCSAQPHLVVAGKLVRVSEATFTQYPTTARELDPGTCAALSISDSAGSRFIRTASNQYFLVEEGKKRPIANKARYVALKGSGPSAIPVDSVFANRVPTGSKVGASTTVVADSVAAPAPTPVATPAPTRPTPTPTVTPRPTPSPTASATPTPRPTTTPTPTPSPTSSPSGSKTYTVKSGDTLTGIASRFGTTSRILMDLNSISNANLIKIGQILKLP</sequence>
<protein>
    <submittedName>
        <fullName evidence="3">Unannotated protein</fullName>
    </submittedName>
</protein>
<dbReference type="SUPFAM" id="SSF54106">
    <property type="entry name" value="LysM domain"/>
    <property type="match status" value="1"/>
</dbReference>
<dbReference type="SMART" id="SM00257">
    <property type="entry name" value="LysM"/>
    <property type="match status" value="1"/>
</dbReference>
<name>A0A6J6JM16_9ZZZZ</name>
<proteinExistence type="predicted"/>
<dbReference type="PROSITE" id="PS51782">
    <property type="entry name" value="LYSM"/>
    <property type="match status" value="1"/>
</dbReference>
<dbReference type="EMBL" id="CAEZVS010000090">
    <property type="protein sequence ID" value="CAB4637538.1"/>
    <property type="molecule type" value="Genomic_DNA"/>
</dbReference>
<organism evidence="3">
    <name type="scientific">freshwater metagenome</name>
    <dbReference type="NCBI Taxonomy" id="449393"/>
    <lineage>
        <taxon>unclassified sequences</taxon>
        <taxon>metagenomes</taxon>
        <taxon>ecological metagenomes</taxon>
    </lineage>
</organism>
<dbReference type="AlphaFoldDB" id="A0A6J6JM16"/>
<evidence type="ECO:0000256" key="1">
    <source>
        <dbReference type="SAM" id="MobiDB-lite"/>
    </source>
</evidence>
<dbReference type="PANTHER" id="PTHR33734:SF22">
    <property type="entry name" value="MEMBRANE-BOUND LYTIC MUREIN TRANSGLYCOSYLASE D"/>
    <property type="match status" value="1"/>
</dbReference>
<gene>
    <name evidence="3" type="ORF">UFOPK2106_00641</name>
</gene>
<feature type="compositionally biased region" description="Pro residues" evidence="1">
    <location>
        <begin position="681"/>
        <end position="695"/>
    </location>
</feature>
<dbReference type="InterPro" id="IPR036779">
    <property type="entry name" value="LysM_dom_sf"/>
</dbReference>
<dbReference type="Pfam" id="PF01476">
    <property type="entry name" value="LysM"/>
    <property type="match status" value="1"/>
</dbReference>
<feature type="domain" description="LysM" evidence="2">
    <location>
        <begin position="702"/>
        <end position="746"/>
    </location>
</feature>
<feature type="region of interest" description="Disordered" evidence="1">
    <location>
        <begin position="646"/>
        <end position="708"/>
    </location>
</feature>
<dbReference type="InterPro" id="IPR018392">
    <property type="entry name" value="LysM"/>
</dbReference>
<reference evidence="3" key="1">
    <citation type="submission" date="2020-05" db="EMBL/GenBank/DDBJ databases">
        <authorList>
            <person name="Chiriac C."/>
            <person name="Salcher M."/>
            <person name="Ghai R."/>
            <person name="Kavagutti S V."/>
        </authorList>
    </citation>
    <scope>NUCLEOTIDE SEQUENCE</scope>
</reference>
<evidence type="ECO:0000259" key="2">
    <source>
        <dbReference type="PROSITE" id="PS51782"/>
    </source>
</evidence>
<evidence type="ECO:0000313" key="3">
    <source>
        <dbReference type="EMBL" id="CAB4637538.1"/>
    </source>
</evidence>
<feature type="compositionally biased region" description="Pro residues" evidence="1">
    <location>
        <begin position="648"/>
        <end position="673"/>
    </location>
</feature>
<dbReference type="Gene3D" id="3.10.350.10">
    <property type="entry name" value="LysM domain"/>
    <property type="match status" value="1"/>
</dbReference>